<dbReference type="RefSeq" id="WP_118941623.1">
    <property type="nucleotide sequence ID" value="NZ_CP032125.1"/>
</dbReference>
<keyword evidence="11" id="KW-1185">Reference proteome</keyword>
<evidence type="ECO:0000256" key="7">
    <source>
        <dbReference type="ARBA" id="ARBA00031484"/>
    </source>
</evidence>
<dbReference type="AlphaFoldDB" id="A0A347UDN7"/>
<name>A0A347UDN7_9RHOB</name>
<dbReference type="InterPro" id="IPR046357">
    <property type="entry name" value="PPIase_dom_sf"/>
</dbReference>
<proteinExistence type="inferred from homology"/>
<dbReference type="InterPro" id="IPR050245">
    <property type="entry name" value="PrsA_foldase"/>
</dbReference>
<evidence type="ECO:0000256" key="5">
    <source>
        <dbReference type="ARBA" id="ARBA00023110"/>
    </source>
</evidence>
<accession>A0A347UDN7</accession>
<evidence type="ECO:0000256" key="4">
    <source>
        <dbReference type="ARBA" id="ARBA00018370"/>
    </source>
</evidence>
<dbReference type="EC" id="5.2.1.8" evidence="3"/>
<dbReference type="SUPFAM" id="SSF109998">
    <property type="entry name" value="Triger factor/SurA peptide-binding domain-like"/>
    <property type="match status" value="1"/>
</dbReference>
<evidence type="ECO:0000256" key="6">
    <source>
        <dbReference type="ARBA" id="ARBA00030642"/>
    </source>
</evidence>
<keyword evidence="8" id="KW-0413">Isomerase</keyword>
<sequence length="267" mass="29217">MSTERKPLFPDVFVNGQEISAADIAAEAQNHNAPKDKPGWAWRDGARALVIRELLLQEARKRDLQPQPKELEPGKFETEDESLIRELLDLAVTPKVPSVDDMRKVYDAQPDMFRAPTLYEPSHILFAADPADTEAWTEALQKAEAALATLRANPKDFASLAKELSDCPSRESGGQLGQIVTGDTVPEFEGAMDAMEAGVINPEPVKSRYGIHILRLDAKAVGDVLPFDQVREQIGEMLEKAAWASAANAFVQELVANAEITGIDMAA</sequence>
<reference evidence="10 11" key="1">
    <citation type="submission" date="2018-09" db="EMBL/GenBank/DDBJ databases">
        <title>Profundibacter amoris BAR1 gen. nov., sp. nov., a new member of the Roseobacter clade isolated at Lokis Castle Vent Field on the Arctic Mid-Oceanic Ridge.</title>
        <authorList>
            <person name="Le Moine Bauer S."/>
            <person name="Sjoeberg A.G."/>
            <person name="L'Haridon S."/>
            <person name="Stokke R."/>
            <person name="Roalkvam I."/>
            <person name="Steen I.H."/>
            <person name="Dahle H."/>
        </authorList>
    </citation>
    <scope>NUCLEOTIDE SEQUENCE [LARGE SCALE GENOMIC DNA]</scope>
    <source>
        <strain evidence="10 11">BAR1</strain>
    </source>
</reference>
<organism evidence="10 11">
    <name type="scientific">Profundibacter amoris</name>
    <dbReference type="NCBI Taxonomy" id="2171755"/>
    <lineage>
        <taxon>Bacteria</taxon>
        <taxon>Pseudomonadati</taxon>
        <taxon>Pseudomonadota</taxon>
        <taxon>Alphaproteobacteria</taxon>
        <taxon>Rhodobacterales</taxon>
        <taxon>Paracoccaceae</taxon>
        <taxon>Profundibacter</taxon>
    </lineage>
</organism>
<evidence type="ECO:0000259" key="9">
    <source>
        <dbReference type="PROSITE" id="PS50198"/>
    </source>
</evidence>
<evidence type="ECO:0000256" key="2">
    <source>
        <dbReference type="ARBA" id="ARBA00007656"/>
    </source>
</evidence>
<dbReference type="Gene3D" id="3.10.50.40">
    <property type="match status" value="1"/>
</dbReference>
<keyword evidence="5 8" id="KW-0697">Rotamase</keyword>
<dbReference type="PROSITE" id="PS01096">
    <property type="entry name" value="PPIC_PPIASE_1"/>
    <property type="match status" value="1"/>
</dbReference>
<feature type="domain" description="PpiC" evidence="9">
    <location>
        <begin position="116"/>
        <end position="218"/>
    </location>
</feature>
<comment type="catalytic activity">
    <reaction evidence="1">
        <text>[protein]-peptidylproline (omega=180) = [protein]-peptidylproline (omega=0)</text>
        <dbReference type="Rhea" id="RHEA:16237"/>
        <dbReference type="Rhea" id="RHEA-COMP:10747"/>
        <dbReference type="Rhea" id="RHEA-COMP:10748"/>
        <dbReference type="ChEBI" id="CHEBI:83833"/>
        <dbReference type="ChEBI" id="CHEBI:83834"/>
        <dbReference type="EC" id="5.2.1.8"/>
    </reaction>
</comment>
<evidence type="ECO:0000256" key="8">
    <source>
        <dbReference type="PROSITE-ProRule" id="PRU00278"/>
    </source>
</evidence>
<evidence type="ECO:0000256" key="3">
    <source>
        <dbReference type="ARBA" id="ARBA00013194"/>
    </source>
</evidence>
<dbReference type="EMBL" id="CP032125">
    <property type="protein sequence ID" value="AXX96965.1"/>
    <property type="molecule type" value="Genomic_DNA"/>
</dbReference>
<dbReference type="InterPro" id="IPR023058">
    <property type="entry name" value="PPIase_PpiC_CS"/>
</dbReference>
<comment type="similarity">
    <text evidence="2">Belongs to the PpiC/parvulin rotamase family.</text>
</comment>
<dbReference type="InterPro" id="IPR000297">
    <property type="entry name" value="PPIase_PpiC"/>
</dbReference>
<dbReference type="Pfam" id="PF00639">
    <property type="entry name" value="Rotamase"/>
    <property type="match status" value="1"/>
</dbReference>
<dbReference type="SUPFAM" id="SSF54534">
    <property type="entry name" value="FKBP-like"/>
    <property type="match status" value="1"/>
</dbReference>
<dbReference type="GO" id="GO:0003755">
    <property type="term" value="F:peptidyl-prolyl cis-trans isomerase activity"/>
    <property type="evidence" value="ECO:0007669"/>
    <property type="project" value="UniProtKB-KW"/>
</dbReference>
<dbReference type="OrthoDB" id="196786at2"/>
<dbReference type="PANTHER" id="PTHR47245:SF2">
    <property type="entry name" value="PEPTIDYL-PROLYL CIS-TRANS ISOMERASE HP_0175-RELATED"/>
    <property type="match status" value="1"/>
</dbReference>
<dbReference type="PROSITE" id="PS50198">
    <property type="entry name" value="PPIC_PPIASE_2"/>
    <property type="match status" value="1"/>
</dbReference>
<protein>
    <recommendedName>
        <fullName evidence="4">Parvulin-like PPIase</fullName>
        <ecNumber evidence="3">5.2.1.8</ecNumber>
    </recommendedName>
    <alternativeName>
        <fullName evidence="6">Peptidyl-prolyl cis-trans isomerase plp</fullName>
    </alternativeName>
    <alternativeName>
        <fullName evidence="7">Rotamase plp</fullName>
    </alternativeName>
</protein>
<gene>
    <name evidence="10" type="ORF">BAR1_02885</name>
</gene>
<dbReference type="InterPro" id="IPR027304">
    <property type="entry name" value="Trigger_fact/SurA_dom_sf"/>
</dbReference>
<dbReference type="PANTHER" id="PTHR47245">
    <property type="entry name" value="PEPTIDYLPROLYL ISOMERASE"/>
    <property type="match status" value="1"/>
</dbReference>
<evidence type="ECO:0000256" key="1">
    <source>
        <dbReference type="ARBA" id="ARBA00000971"/>
    </source>
</evidence>
<dbReference type="Proteomes" id="UP000261704">
    <property type="component" value="Chromosome"/>
</dbReference>
<evidence type="ECO:0000313" key="10">
    <source>
        <dbReference type="EMBL" id="AXX96965.1"/>
    </source>
</evidence>
<dbReference type="KEGG" id="pamo:BAR1_02885"/>
<evidence type="ECO:0000313" key="11">
    <source>
        <dbReference type="Proteomes" id="UP000261704"/>
    </source>
</evidence>